<dbReference type="Proteomes" id="UP000509367">
    <property type="component" value="Chromosome"/>
</dbReference>
<dbReference type="AlphaFoldDB" id="A0A6N1V935"/>
<keyword evidence="4" id="KW-1185">Reference proteome</keyword>
<feature type="domain" description="Transcriptional repressor PaaX-like N-terminal" evidence="1">
    <location>
        <begin position="24"/>
        <end position="90"/>
    </location>
</feature>
<sequence>MDVDIEKWDSIIAGLQGKQRLRVWSVIITVFGDAIVPRGGSIPLKSLQEILGRLGIEAGAVRTALSRLASEGWVIRERRGRLSHYSLDKRGRSAFDEATQLIYAPGPPEWDGRWSVAVPTAGNGDAGAELEAIGFVSRGGTWIRPEVKGAKPLPERLEHYLVIHDQPGIAPVDAHSFWSLDAVRAAIESFRRSLEPLAAALDGDCEPAPLDAIALRTLLIHEWRRIILRSPALPAELLPSSWPCGDARATLKAIYGKLIGPSEAWLTEQGLPPLDDPDAFAARFGGNQSSR</sequence>
<feature type="domain" description="Transcriptional repressor PaaX-like C-terminal" evidence="2">
    <location>
        <begin position="178"/>
        <end position="266"/>
    </location>
</feature>
<proteinExistence type="predicted"/>
<dbReference type="InterPro" id="IPR013225">
    <property type="entry name" value="PaaX_C"/>
</dbReference>
<dbReference type="PIRSF" id="PIRSF020623">
    <property type="entry name" value="PaaX"/>
    <property type="match status" value="1"/>
</dbReference>
<dbReference type="InterPro" id="IPR036390">
    <property type="entry name" value="WH_DNA-bd_sf"/>
</dbReference>
<evidence type="ECO:0000313" key="3">
    <source>
        <dbReference type="EMBL" id="QKV17466.1"/>
    </source>
</evidence>
<accession>A0A6N1V935</accession>
<dbReference type="SUPFAM" id="SSF46785">
    <property type="entry name" value="Winged helix' DNA-binding domain"/>
    <property type="match status" value="1"/>
</dbReference>
<dbReference type="Pfam" id="PF08223">
    <property type="entry name" value="PaaX_C"/>
    <property type="match status" value="1"/>
</dbReference>
<dbReference type="GO" id="GO:0006351">
    <property type="term" value="P:DNA-templated transcription"/>
    <property type="evidence" value="ECO:0007669"/>
    <property type="project" value="InterPro"/>
</dbReference>
<dbReference type="Gene3D" id="1.20.58.1460">
    <property type="match status" value="1"/>
</dbReference>
<evidence type="ECO:0000313" key="4">
    <source>
        <dbReference type="Proteomes" id="UP000509367"/>
    </source>
</evidence>
<dbReference type="InterPro" id="IPR011965">
    <property type="entry name" value="PaaX_trns_reg"/>
</dbReference>
<evidence type="ECO:0000259" key="1">
    <source>
        <dbReference type="Pfam" id="PF07848"/>
    </source>
</evidence>
<dbReference type="PANTHER" id="PTHR30319">
    <property type="entry name" value="PHENYLACETIC ACID REGULATOR-RELATED TRANSCRIPTIONAL REPRESSOR"/>
    <property type="match status" value="1"/>
</dbReference>
<dbReference type="KEGG" id="orm:HTY61_02775"/>
<dbReference type="Pfam" id="PF07848">
    <property type="entry name" value="PaaX"/>
    <property type="match status" value="1"/>
</dbReference>
<dbReference type="Gene3D" id="1.10.10.10">
    <property type="entry name" value="Winged helix-like DNA-binding domain superfamily/Winged helix DNA-binding domain"/>
    <property type="match status" value="1"/>
</dbReference>
<dbReference type="InterPro" id="IPR036388">
    <property type="entry name" value="WH-like_DNA-bd_sf"/>
</dbReference>
<evidence type="ECO:0000259" key="2">
    <source>
        <dbReference type="Pfam" id="PF08223"/>
    </source>
</evidence>
<gene>
    <name evidence="3" type="ORF">HTY61_02775</name>
</gene>
<dbReference type="EMBL" id="CP054836">
    <property type="protein sequence ID" value="QKV17466.1"/>
    <property type="molecule type" value="Genomic_DNA"/>
</dbReference>
<reference evidence="3 4" key="1">
    <citation type="submission" date="2020-06" db="EMBL/GenBank/DDBJ databases">
        <title>Oricola thermophila sp. nov. isolated from a tidal sediments.</title>
        <authorList>
            <person name="Kwon K.K."/>
            <person name="Yang S.-H."/>
            <person name="Park M.-J."/>
        </authorList>
    </citation>
    <scope>NUCLEOTIDE SEQUENCE [LARGE SCALE GENOMIC DNA]</scope>
    <source>
        <strain evidence="3 4">MEBiC13590</strain>
    </source>
</reference>
<name>A0A6N1V935_9HYPH</name>
<protein>
    <submittedName>
        <fullName evidence="3">GntR family transcriptional regulator</fullName>
    </submittedName>
</protein>
<dbReference type="PANTHER" id="PTHR30319:SF1">
    <property type="entry name" value="TRANSCRIPTIONAL REPRESSOR PAAX"/>
    <property type="match status" value="1"/>
</dbReference>
<dbReference type="RefSeq" id="WP_175275363.1">
    <property type="nucleotide sequence ID" value="NZ_CP054836.1"/>
</dbReference>
<dbReference type="InterPro" id="IPR012906">
    <property type="entry name" value="PaaX-like_N"/>
</dbReference>
<organism evidence="3 4">
    <name type="scientific">Oricola thermophila</name>
    <dbReference type="NCBI Taxonomy" id="2742145"/>
    <lineage>
        <taxon>Bacteria</taxon>
        <taxon>Pseudomonadati</taxon>
        <taxon>Pseudomonadota</taxon>
        <taxon>Alphaproteobacteria</taxon>
        <taxon>Hyphomicrobiales</taxon>
        <taxon>Ahrensiaceae</taxon>
        <taxon>Oricola</taxon>
    </lineage>
</organism>